<proteinExistence type="predicted"/>
<accession>A0A3M5DCT1</accession>
<evidence type="ECO:0000313" key="1">
    <source>
        <dbReference type="EMBL" id="RMS47451.1"/>
    </source>
</evidence>
<sequence length="416" mass="42356">MGLALGVADLAGGAVDDDVVILDLDRVVAVEQLPGADFLVLRLDGVELGAVQLVEARLAGEGVGQLRVIAGGLEILAVALGLDRAPQVLGLGREGTQRPGAFQAPDRVVLPQPLDCRTAAEQTAVAIAAGIVAAIGGDAAHAHARADPGIHRAVLQVAIGVLQAQVHHVARLVQRREHAAQVVALDAVAVGIVVVLAEHAAREESHAAHHRAGLDTGTDVVVDPVGDVVGEVALQRGDPFGAGGLFQAEVGVEATELQVDRVEAGVGDRSFVEIAVVGAAGVVRQVEVDLVFPVLVCGSAEFDEGAAEVGGVGGVAILGIETVETAVVGLQATAQLEAEFLVGGGDFEAALGLDHDIGAVGGHGAGERLGRYGQSQSAGNEAERVLTDHRRFPLNGVCIGNTRVPGYSAPLVPRWP</sequence>
<protein>
    <submittedName>
        <fullName evidence="1">Uncharacterized protein</fullName>
    </submittedName>
</protein>
<dbReference type="Proteomes" id="UP000270834">
    <property type="component" value="Unassembled WGS sequence"/>
</dbReference>
<gene>
    <name evidence="1" type="ORF">ALP65_04593</name>
</gene>
<evidence type="ECO:0000313" key="2">
    <source>
        <dbReference type="Proteomes" id="UP000270834"/>
    </source>
</evidence>
<organism evidence="1 2">
    <name type="scientific">Pseudomonas aeruginosa</name>
    <dbReference type="NCBI Taxonomy" id="287"/>
    <lineage>
        <taxon>Bacteria</taxon>
        <taxon>Pseudomonadati</taxon>
        <taxon>Pseudomonadota</taxon>
        <taxon>Gammaproteobacteria</taxon>
        <taxon>Pseudomonadales</taxon>
        <taxon>Pseudomonadaceae</taxon>
        <taxon>Pseudomonas</taxon>
    </lineage>
</organism>
<dbReference type="EMBL" id="RBSQ01001139">
    <property type="protein sequence ID" value="RMS47451.1"/>
    <property type="molecule type" value="Genomic_DNA"/>
</dbReference>
<name>A0A3M5DCT1_PSEAI</name>
<reference evidence="1 2" key="1">
    <citation type="submission" date="2018-08" db="EMBL/GenBank/DDBJ databases">
        <title>Recombination of ecologically and evolutionarily significant loci maintains genetic cohesion in the Pseudomonas syringae species complex.</title>
        <authorList>
            <person name="Dillon M."/>
            <person name="Thakur S."/>
            <person name="Almeida R.N.D."/>
            <person name="Weir B.S."/>
            <person name="Guttman D.S."/>
        </authorList>
    </citation>
    <scope>NUCLEOTIDE SEQUENCE [LARGE SCALE GENOMIC DNA]</scope>
    <source>
        <strain evidence="1 2">ICMP 7846</strain>
    </source>
</reference>
<comment type="caution">
    <text evidence="1">The sequence shown here is derived from an EMBL/GenBank/DDBJ whole genome shotgun (WGS) entry which is preliminary data.</text>
</comment>
<dbReference type="AlphaFoldDB" id="A0A3M5DCT1"/>